<dbReference type="Proteomes" id="UP001595912">
    <property type="component" value="Unassembled WGS sequence"/>
</dbReference>
<dbReference type="InterPro" id="IPR010852">
    <property type="entry name" value="ABATE"/>
</dbReference>
<dbReference type="PANTHER" id="PTHR35525:SF3">
    <property type="entry name" value="BLL6575 PROTEIN"/>
    <property type="match status" value="1"/>
</dbReference>
<accession>A0ABV9WGY0</accession>
<dbReference type="EMBL" id="JBHSIU010000130">
    <property type="protein sequence ID" value="MFC5007992.1"/>
    <property type="molecule type" value="Genomic_DNA"/>
</dbReference>
<evidence type="ECO:0000313" key="3">
    <source>
        <dbReference type="Proteomes" id="UP001595912"/>
    </source>
</evidence>
<dbReference type="Pfam" id="PF07336">
    <property type="entry name" value="ABATE"/>
    <property type="match status" value="1"/>
</dbReference>
<dbReference type="InterPro" id="IPR021005">
    <property type="entry name" value="Znf_CGNR"/>
</dbReference>
<dbReference type="PANTHER" id="PTHR35525">
    <property type="entry name" value="BLL6575 PROTEIN"/>
    <property type="match status" value="1"/>
</dbReference>
<feature type="domain" description="Zinc finger CGNR" evidence="1">
    <location>
        <begin position="134"/>
        <end position="177"/>
    </location>
</feature>
<gene>
    <name evidence="2" type="ORF">ACFPIJ_60545</name>
</gene>
<dbReference type="RefSeq" id="WP_380128633.1">
    <property type="nucleotide sequence ID" value="NZ_JBHSIU010000130.1"/>
</dbReference>
<comment type="caution">
    <text evidence="2">The sequence shown here is derived from an EMBL/GenBank/DDBJ whole genome shotgun (WGS) entry which is preliminary data.</text>
</comment>
<dbReference type="Gene3D" id="1.10.3300.10">
    <property type="entry name" value="Jann2411-like domain"/>
    <property type="match status" value="1"/>
</dbReference>
<dbReference type="InterPro" id="IPR023286">
    <property type="entry name" value="ABATE_dom_sf"/>
</dbReference>
<organism evidence="2 3">
    <name type="scientific">Dactylosporangium cerinum</name>
    <dbReference type="NCBI Taxonomy" id="1434730"/>
    <lineage>
        <taxon>Bacteria</taxon>
        <taxon>Bacillati</taxon>
        <taxon>Actinomycetota</taxon>
        <taxon>Actinomycetes</taxon>
        <taxon>Micromonosporales</taxon>
        <taxon>Micromonosporaceae</taxon>
        <taxon>Dactylosporangium</taxon>
    </lineage>
</organism>
<dbReference type="Pfam" id="PF11706">
    <property type="entry name" value="zf-CGNR"/>
    <property type="match status" value="1"/>
</dbReference>
<keyword evidence="3" id="KW-1185">Reference proteome</keyword>
<protein>
    <submittedName>
        <fullName evidence="2">CGNR zinc finger domain-containing protein</fullName>
    </submittedName>
</protein>
<proteinExistence type="predicted"/>
<sequence length="181" mass="19359">MDHRPPAPGGLALVEAFLRTRNEATSPETLATWLRAHGFRCGLLTADAFSAAAGVREAIRDLADANTGLPPSRFAAEALDALLLEHRVTPALTGDPASPGVRWRSAGTTDALAAALATILGGVVTAIADGTWPRFKTCAADDCRYAFYDHTRNRSARWCDVAGCGVNTRMRAYRTRRTPPP</sequence>
<reference evidence="3" key="1">
    <citation type="journal article" date="2019" name="Int. J. Syst. Evol. Microbiol.">
        <title>The Global Catalogue of Microorganisms (GCM) 10K type strain sequencing project: providing services to taxonomists for standard genome sequencing and annotation.</title>
        <authorList>
            <consortium name="The Broad Institute Genomics Platform"/>
            <consortium name="The Broad Institute Genome Sequencing Center for Infectious Disease"/>
            <person name="Wu L."/>
            <person name="Ma J."/>
        </authorList>
    </citation>
    <scope>NUCLEOTIDE SEQUENCE [LARGE SCALE GENOMIC DNA]</scope>
    <source>
        <strain evidence="3">CGMCC 4.7152</strain>
    </source>
</reference>
<evidence type="ECO:0000313" key="2">
    <source>
        <dbReference type="EMBL" id="MFC5007992.1"/>
    </source>
</evidence>
<dbReference type="SUPFAM" id="SSF160904">
    <property type="entry name" value="Jann2411-like"/>
    <property type="match status" value="1"/>
</dbReference>
<evidence type="ECO:0000259" key="1">
    <source>
        <dbReference type="Pfam" id="PF11706"/>
    </source>
</evidence>
<name>A0ABV9WGY0_9ACTN</name>